<dbReference type="FunFam" id="1.10.150.20:FF:000003">
    <property type="entry name" value="DNA polymerase I"/>
    <property type="match status" value="1"/>
</dbReference>
<accession>X1IK94</accession>
<name>X1IK94_9ZZZZ</name>
<dbReference type="Pfam" id="PF01367">
    <property type="entry name" value="5_3_exonuc"/>
    <property type="match status" value="1"/>
</dbReference>
<keyword evidence="1" id="KW-0540">Nuclease</keyword>
<dbReference type="GO" id="GO:0003677">
    <property type="term" value="F:DNA binding"/>
    <property type="evidence" value="ECO:0007669"/>
    <property type="project" value="UniProtKB-KW"/>
</dbReference>
<dbReference type="InterPro" id="IPR002421">
    <property type="entry name" value="5-3_exonuclease"/>
</dbReference>
<dbReference type="InterPro" id="IPR020046">
    <property type="entry name" value="5-3_exonucl_a-hlix_arch_N"/>
</dbReference>
<dbReference type="SMART" id="SM00475">
    <property type="entry name" value="53EXOc"/>
    <property type="match status" value="1"/>
</dbReference>
<dbReference type="EMBL" id="BARU01035578">
    <property type="protein sequence ID" value="GAH82127.1"/>
    <property type="molecule type" value="Genomic_DNA"/>
</dbReference>
<organism evidence="5">
    <name type="scientific">marine sediment metagenome</name>
    <dbReference type="NCBI Taxonomy" id="412755"/>
    <lineage>
        <taxon>unclassified sequences</taxon>
        <taxon>metagenomes</taxon>
        <taxon>ecological metagenomes</taxon>
    </lineage>
</organism>
<dbReference type="GO" id="GO:0033567">
    <property type="term" value="P:DNA replication, Okazaki fragment processing"/>
    <property type="evidence" value="ECO:0007669"/>
    <property type="project" value="InterPro"/>
</dbReference>
<keyword evidence="2" id="KW-0378">Hydrolase</keyword>
<dbReference type="Gene3D" id="1.10.150.20">
    <property type="entry name" value="5' to 3' exonuclease, C-terminal subdomain"/>
    <property type="match status" value="1"/>
</dbReference>
<dbReference type="SMART" id="SM00279">
    <property type="entry name" value="HhH2"/>
    <property type="match status" value="1"/>
</dbReference>
<evidence type="ECO:0000256" key="3">
    <source>
        <dbReference type="ARBA" id="ARBA00023125"/>
    </source>
</evidence>
<keyword evidence="3" id="KW-0238">DNA-binding</keyword>
<dbReference type="SUPFAM" id="SSF47807">
    <property type="entry name" value="5' to 3' exonuclease, C-terminal subdomain"/>
    <property type="match status" value="1"/>
</dbReference>
<dbReference type="PANTHER" id="PTHR42646">
    <property type="entry name" value="FLAP ENDONUCLEASE XNI"/>
    <property type="match status" value="1"/>
</dbReference>
<protein>
    <recommendedName>
        <fullName evidence="4">5'-3' exonuclease domain-containing protein</fullName>
    </recommendedName>
</protein>
<comment type="caution">
    <text evidence="5">The sequence shown here is derived from an EMBL/GenBank/DDBJ whole genome shotgun (WGS) entry which is preliminary data.</text>
</comment>
<dbReference type="InterPro" id="IPR038969">
    <property type="entry name" value="FEN"/>
</dbReference>
<dbReference type="SUPFAM" id="SSF88723">
    <property type="entry name" value="PIN domain-like"/>
    <property type="match status" value="1"/>
</dbReference>
<dbReference type="Gene3D" id="3.40.50.1010">
    <property type="entry name" value="5'-nuclease"/>
    <property type="match status" value="1"/>
</dbReference>
<dbReference type="Pfam" id="PF02739">
    <property type="entry name" value="5_3_exonuc_N"/>
    <property type="match status" value="1"/>
</dbReference>
<evidence type="ECO:0000259" key="4">
    <source>
        <dbReference type="SMART" id="SM00475"/>
    </source>
</evidence>
<dbReference type="GO" id="GO:0008409">
    <property type="term" value="F:5'-3' exonuclease activity"/>
    <property type="evidence" value="ECO:0007669"/>
    <property type="project" value="InterPro"/>
</dbReference>
<dbReference type="AlphaFoldDB" id="X1IK94"/>
<sequence>LIEAMGITVLEVEGFEADDIMGTLAQRALSSRFSVTLISWDKDFLQLLTNEGIDIIKPGRGKIAEELITPDVVKKKLDVSPHQMTDYLALVGDTSDNIPGVPGVGPKSAAKLLKDFGNIENIIANKAAHLTQSIMHI</sequence>
<evidence type="ECO:0000313" key="5">
    <source>
        <dbReference type="EMBL" id="GAH82127.1"/>
    </source>
</evidence>
<feature type="domain" description="5'-3' exonuclease" evidence="4">
    <location>
        <begin position="1"/>
        <end position="131"/>
    </location>
</feature>
<proteinExistence type="predicted"/>
<gene>
    <name evidence="5" type="ORF">S03H2_55666</name>
</gene>
<dbReference type="CDD" id="cd09898">
    <property type="entry name" value="H3TH_53EXO"/>
    <property type="match status" value="1"/>
</dbReference>
<dbReference type="InterPro" id="IPR020045">
    <property type="entry name" value="DNA_polI_H3TH"/>
</dbReference>
<dbReference type="InterPro" id="IPR008918">
    <property type="entry name" value="HhH2"/>
</dbReference>
<evidence type="ECO:0000256" key="2">
    <source>
        <dbReference type="ARBA" id="ARBA00022801"/>
    </source>
</evidence>
<dbReference type="GO" id="GO:0017108">
    <property type="term" value="F:5'-flap endonuclease activity"/>
    <property type="evidence" value="ECO:0007669"/>
    <property type="project" value="InterPro"/>
</dbReference>
<dbReference type="PANTHER" id="PTHR42646:SF2">
    <property type="entry name" value="5'-3' EXONUCLEASE FAMILY PROTEIN"/>
    <property type="match status" value="1"/>
</dbReference>
<evidence type="ECO:0000256" key="1">
    <source>
        <dbReference type="ARBA" id="ARBA00022722"/>
    </source>
</evidence>
<feature type="non-terminal residue" evidence="5">
    <location>
        <position position="1"/>
    </location>
</feature>
<reference evidence="5" key="1">
    <citation type="journal article" date="2014" name="Front. Microbiol.">
        <title>High frequency of phylogenetically diverse reductive dehalogenase-homologous genes in deep subseafloor sedimentary metagenomes.</title>
        <authorList>
            <person name="Kawai M."/>
            <person name="Futagami T."/>
            <person name="Toyoda A."/>
            <person name="Takaki Y."/>
            <person name="Nishi S."/>
            <person name="Hori S."/>
            <person name="Arai W."/>
            <person name="Tsubouchi T."/>
            <person name="Morono Y."/>
            <person name="Uchiyama I."/>
            <person name="Ito T."/>
            <person name="Fujiyama A."/>
            <person name="Inagaki F."/>
            <person name="Takami H."/>
        </authorList>
    </citation>
    <scope>NUCLEOTIDE SEQUENCE</scope>
    <source>
        <strain evidence="5">Expedition CK06-06</strain>
    </source>
</reference>
<dbReference type="InterPro" id="IPR036279">
    <property type="entry name" value="5-3_exonuclease_C_sf"/>
</dbReference>
<dbReference type="InterPro" id="IPR029060">
    <property type="entry name" value="PIN-like_dom_sf"/>
</dbReference>